<reference evidence="2 3" key="1">
    <citation type="journal article" date="2021" name="DNA Res.">
        <title>Genome analysis of Candida subhashii reveals its hybrid nature and dual mitochondrial genome conformations.</title>
        <authorList>
            <person name="Mixao V."/>
            <person name="Hegedusova E."/>
            <person name="Saus E."/>
            <person name="Pryszcz L.P."/>
            <person name="Cillingova A."/>
            <person name="Nosek J."/>
            <person name="Gabaldon T."/>
        </authorList>
    </citation>
    <scope>NUCLEOTIDE SEQUENCE [LARGE SCALE GENOMIC DNA]</scope>
    <source>
        <strain evidence="2 3">CBS 10753</strain>
    </source>
</reference>
<comment type="caution">
    <text evidence="2">The sequence shown here is derived from an EMBL/GenBank/DDBJ whole genome shotgun (WGS) entry which is preliminary data.</text>
</comment>
<proteinExistence type="predicted"/>
<keyword evidence="3" id="KW-1185">Reference proteome</keyword>
<organism evidence="2 3">
    <name type="scientific">[Candida] subhashii</name>
    <dbReference type="NCBI Taxonomy" id="561895"/>
    <lineage>
        <taxon>Eukaryota</taxon>
        <taxon>Fungi</taxon>
        <taxon>Dikarya</taxon>
        <taxon>Ascomycota</taxon>
        <taxon>Saccharomycotina</taxon>
        <taxon>Pichiomycetes</taxon>
        <taxon>Debaryomycetaceae</taxon>
        <taxon>Spathaspora</taxon>
    </lineage>
</organism>
<dbReference type="EMBL" id="JAGSYN010000062">
    <property type="protein sequence ID" value="KAG7664851.1"/>
    <property type="molecule type" value="Genomic_DNA"/>
</dbReference>
<dbReference type="InterPro" id="IPR025207">
    <property type="entry name" value="Sim4_Fta4"/>
</dbReference>
<dbReference type="Pfam" id="PF13093">
    <property type="entry name" value="FTA4"/>
    <property type="match status" value="1"/>
</dbReference>
<protein>
    <submittedName>
        <fullName evidence="2">Uncharacterized protein</fullName>
    </submittedName>
</protein>
<dbReference type="Proteomes" id="UP000694255">
    <property type="component" value="Unassembled WGS sequence"/>
</dbReference>
<evidence type="ECO:0000313" key="2">
    <source>
        <dbReference type="EMBL" id="KAG7664851.1"/>
    </source>
</evidence>
<sequence>MNHSYKYTKDFIEKQVKILNEPLEITQSLKDILEYQTYEPDELPLSEQQLSEILVRLNRRIQTRNNTVFTSQVTHQIVTQILKLEQNKLNIVNEQLLRISHVLKPILVPDFKYLSNQDRLYRLIELGDLIKELPESRYIYVYGEEEDASGEDKSDDEDEAMGTQEGHNGEMLGKDDQIKANYRRKVINQVNQSYPIDEEIVARYSEIREELFAIQRSLCRKFDKLNYLKELQEELQNALGVGQESKRAAEEADNENMIYDSDEEIYKQDEDSTQVEADELDDSSVNPSSVFNEINKFRVLVEKLSHSVDQSTASGQEIVQLARSVNIE</sequence>
<gene>
    <name evidence="2" type="ORF">J8A68_001609</name>
</gene>
<dbReference type="GeneID" id="73468410"/>
<evidence type="ECO:0000313" key="3">
    <source>
        <dbReference type="Proteomes" id="UP000694255"/>
    </source>
</evidence>
<evidence type="ECO:0000256" key="1">
    <source>
        <dbReference type="SAM" id="MobiDB-lite"/>
    </source>
</evidence>
<dbReference type="AlphaFoldDB" id="A0A8J5QHQ9"/>
<dbReference type="GO" id="GO:0031511">
    <property type="term" value="C:Mis6-Sim4 complex"/>
    <property type="evidence" value="ECO:0007669"/>
    <property type="project" value="InterPro"/>
</dbReference>
<accession>A0A8J5QHQ9</accession>
<name>A0A8J5QHQ9_9ASCO</name>
<dbReference type="OrthoDB" id="21214at2759"/>
<feature type="region of interest" description="Disordered" evidence="1">
    <location>
        <begin position="145"/>
        <end position="172"/>
    </location>
</feature>
<dbReference type="RefSeq" id="XP_049265083.1">
    <property type="nucleotide sequence ID" value="XM_049405280.1"/>
</dbReference>
<feature type="compositionally biased region" description="Acidic residues" evidence="1">
    <location>
        <begin position="145"/>
        <end position="160"/>
    </location>
</feature>